<comment type="similarity">
    <text evidence="5">Belongs to the apyrase family.</text>
</comment>
<evidence type="ECO:0000256" key="2">
    <source>
        <dbReference type="ARBA" id="ARBA00022723"/>
    </source>
</evidence>
<keyword evidence="7" id="KW-0812">Transmembrane</keyword>
<feature type="binding site" evidence="6">
    <location>
        <position position="148"/>
    </location>
    <ligand>
        <name>Ca(2+)</name>
        <dbReference type="ChEBI" id="CHEBI:29108"/>
    </ligand>
</feature>
<dbReference type="GO" id="GO:0004382">
    <property type="term" value="F:GDP phosphatase activity"/>
    <property type="evidence" value="ECO:0007669"/>
    <property type="project" value="TreeGrafter"/>
</dbReference>
<feature type="binding site" evidence="6">
    <location>
        <position position="149"/>
    </location>
    <ligand>
        <name>Ca(2+)</name>
        <dbReference type="ChEBI" id="CHEBI:29108"/>
    </ligand>
</feature>
<dbReference type="PANTHER" id="PTHR13023">
    <property type="entry name" value="APYRASE"/>
    <property type="match status" value="1"/>
</dbReference>
<evidence type="ECO:0000313" key="8">
    <source>
        <dbReference type="EMBL" id="CAE0066983.1"/>
    </source>
</evidence>
<gene>
    <name evidence="8" type="ORF">RMAR00112_LOCUS35059</name>
    <name evidence="9" type="ORF">RMAR00112_LOCUS35060</name>
</gene>
<evidence type="ECO:0000256" key="1">
    <source>
        <dbReference type="ARBA" id="ARBA00001913"/>
    </source>
</evidence>
<keyword evidence="7" id="KW-1133">Transmembrane helix</keyword>
<keyword evidence="3" id="KW-0378">Hydrolase</keyword>
<name>A0A7S3AAI2_9RHOD</name>
<proteinExistence type="inferred from homology"/>
<keyword evidence="2 6" id="KW-0479">Metal-binding</keyword>
<keyword evidence="4 6" id="KW-0106">Calcium</keyword>
<keyword evidence="7" id="KW-0472">Membrane</keyword>
<dbReference type="InterPro" id="IPR009283">
    <property type="entry name" value="Apyrase"/>
</dbReference>
<feature type="binding site" evidence="6">
    <location>
        <position position="200"/>
    </location>
    <ligand>
        <name>Ca(2+)</name>
        <dbReference type="ChEBI" id="CHEBI:29108"/>
    </ligand>
</feature>
<dbReference type="SUPFAM" id="SSF101887">
    <property type="entry name" value="Apyrase"/>
    <property type="match status" value="1"/>
</dbReference>
<evidence type="ECO:0000313" key="9">
    <source>
        <dbReference type="EMBL" id="CAE0066984.1"/>
    </source>
</evidence>
<evidence type="ECO:0000256" key="6">
    <source>
        <dbReference type="PIRSR" id="PIRSR609283-1"/>
    </source>
</evidence>
<dbReference type="AlphaFoldDB" id="A0A7S3AAI2"/>
<organism evidence="8">
    <name type="scientific">Rhodosorus marinus</name>
    <dbReference type="NCBI Taxonomy" id="101924"/>
    <lineage>
        <taxon>Eukaryota</taxon>
        <taxon>Rhodophyta</taxon>
        <taxon>Stylonematophyceae</taxon>
        <taxon>Stylonematales</taxon>
        <taxon>Stylonemataceae</taxon>
        <taxon>Rhodosorus</taxon>
    </lineage>
</organism>
<evidence type="ECO:0008006" key="10">
    <source>
        <dbReference type="Google" id="ProtNLM"/>
    </source>
</evidence>
<comment type="cofactor">
    <cofactor evidence="1 6">
        <name>Ca(2+)</name>
        <dbReference type="ChEBI" id="CHEBI:29108"/>
    </cofactor>
</comment>
<evidence type="ECO:0000256" key="5">
    <source>
        <dbReference type="ARBA" id="ARBA00025738"/>
    </source>
</evidence>
<accession>A0A7S3AAI2</accession>
<dbReference type="GO" id="GO:0005509">
    <property type="term" value="F:calcium ion binding"/>
    <property type="evidence" value="ECO:0007669"/>
    <property type="project" value="InterPro"/>
</dbReference>
<reference evidence="8" key="1">
    <citation type="submission" date="2021-01" db="EMBL/GenBank/DDBJ databases">
        <authorList>
            <person name="Corre E."/>
            <person name="Pelletier E."/>
            <person name="Niang G."/>
            <person name="Scheremetjew M."/>
            <person name="Finn R."/>
            <person name="Kale V."/>
            <person name="Holt S."/>
            <person name="Cochrane G."/>
            <person name="Meng A."/>
            <person name="Brown T."/>
            <person name="Cohen L."/>
        </authorList>
    </citation>
    <scope>NUCLEOTIDE SEQUENCE</scope>
    <source>
        <strain evidence="8">CCMP 769</strain>
    </source>
</reference>
<dbReference type="InterPro" id="IPR036258">
    <property type="entry name" value="Apyrase_sf"/>
</dbReference>
<feature type="binding site" evidence="6">
    <location>
        <position position="391"/>
    </location>
    <ligand>
        <name>Ca(2+)</name>
        <dbReference type="ChEBI" id="CHEBI:29108"/>
    </ligand>
</feature>
<dbReference type="PANTHER" id="PTHR13023:SF3">
    <property type="entry name" value="SOLUBLE CALCIUM-ACTIVATED NUCLEOTIDASE 1"/>
    <property type="match status" value="1"/>
</dbReference>
<evidence type="ECO:0000256" key="3">
    <source>
        <dbReference type="ARBA" id="ARBA00022801"/>
    </source>
</evidence>
<dbReference type="EMBL" id="HBHW01045107">
    <property type="protein sequence ID" value="CAE0066983.1"/>
    <property type="molecule type" value="Transcribed_RNA"/>
</dbReference>
<sequence length="402" mass="45275">MYCLESTMRRVGVRDQRQVSRSRWFRFTVFGIFFAVTLVSVSLFEGVDEAKDAEAKEDVGSAEGRSAGSQIEEKPALKSVSMKILMVTDMDERSYDEANQRWIAKVQTGNVTGSEEAGFKVFLDPQGEGDLNVLVSDVAVGKRGMELSEFEYFAGKLLTGDDHTGVLYELDGVETGKYSLKKWLELKDLDGTADSAFKIEWMTVKDGKLIVGSHGRETTDPQDSSVVKGKERMWVKEIDEDGNVTHVDWTDRYDKIREAAGISFPGYLMHEAVLWDEQRRAWLFFPRRFSETGYDGDDNELKGWNHALILSEDFDKVLEDIDFEDLSSGGAEGFSSVKFMPGTDNRLVLALRSVERNALDDFKTFLSVLDLRKPKVILPESAVPPLDDKYEGLVFLRTPTAD</sequence>
<evidence type="ECO:0000256" key="4">
    <source>
        <dbReference type="ARBA" id="ARBA00022837"/>
    </source>
</evidence>
<dbReference type="GO" id="GO:0030166">
    <property type="term" value="P:proteoglycan biosynthetic process"/>
    <property type="evidence" value="ECO:0007669"/>
    <property type="project" value="TreeGrafter"/>
</dbReference>
<protein>
    <recommendedName>
        <fullName evidence="10">Apyrase</fullName>
    </recommendedName>
</protein>
<dbReference type="EMBL" id="HBHW01045108">
    <property type="protein sequence ID" value="CAE0066984.1"/>
    <property type="molecule type" value="Transcribed_RNA"/>
</dbReference>
<dbReference type="GO" id="GO:0045134">
    <property type="term" value="F:UDP phosphatase activity"/>
    <property type="evidence" value="ECO:0007669"/>
    <property type="project" value="TreeGrafter"/>
</dbReference>
<dbReference type="Gene3D" id="2.120.10.100">
    <property type="entry name" value="Apyrase"/>
    <property type="match status" value="1"/>
</dbReference>
<feature type="transmembrane region" description="Helical" evidence="7">
    <location>
        <begin position="24"/>
        <end position="44"/>
    </location>
</feature>
<feature type="binding site" evidence="6">
    <location>
        <position position="335"/>
    </location>
    <ligand>
        <name>Ca(2+)</name>
        <dbReference type="ChEBI" id="CHEBI:29108"/>
    </ligand>
</feature>
<evidence type="ECO:0000256" key="7">
    <source>
        <dbReference type="SAM" id="Phobius"/>
    </source>
</evidence>
<feature type="binding site" evidence="6">
    <location>
        <position position="271"/>
    </location>
    <ligand>
        <name>Ca(2+)</name>
        <dbReference type="ChEBI" id="CHEBI:29108"/>
    </ligand>
</feature>
<dbReference type="Pfam" id="PF06079">
    <property type="entry name" value="Apyrase"/>
    <property type="match status" value="1"/>
</dbReference>